<dbReference type="RefSeq" id="WP_012917978.1">
    <property type="nucleotide sequence ID" value="NC_013729.1"/>
</dbReference>
<dbReference type="HOGENOM" id="CLU_1407851_0_0_11"/>
<accession>D2PTA5</accession>
<dbReference type="AlphaFoldDB" id="D2PTA5"/>
<sequence length="189" mass="20723">MLLLAGYVLTAPTRREPHRDHAVPDPYLTISACSMDAGIQPELIDWFTDRAEAERVLDPAGPLDLYAVGLSAHHAADLRAQYNGEADLAFALLDQNRSLPADAEVLGHEIIGCEDHFSFHDWHCYDFAVEACAALDLRLNRHGLLDRLSDADRALRWVLARPASEALPPVPWTVVAVARCARPSTPGAV</sequence>
<dbReference type="EMBL" id="CP001736">
    <property type="protein sequence ID" value="ADB29421.1"/>
    <property type="molecule type" value="Genomic_DNA"/>
</dbReference>
<protein>
    <submittedName>
        <fullName evidence="1">Uncharacterized protein</fullName>
    </submittedName>
</protein>
<name>D2PTA5_KRIFD</name>
<dbReference type="KEGG" id="kfl:Kfla_0297"/>
<evidence type="ECO:0000313" key="2">
    <source>
        <dbReference type="Proteomes" id="UP000007967"/>
    </source>
</evidence>
<reference evidence="2" key="1">
    <citation type="submission" date="2009-09" db="EMBL/GenBank/DDBJ databases">
        <title>The complete genome of Kribbella flavida DSM 17836.</title>
        <authorList>
            <consortium name="US DOE Joint Genome Institute (JGI-PGF)"/>
            <person name="Lucas S."/>
            <person name="Copeland A."/>
            <person name="Lapidus A."/>
            <person name="Glavina del Rio T."/>
            <person name="Dalin E."/>
            <person name="Tice H."/>
            <person name="Bruce D."/>
            <person name="Goodwin L."/>
            <person name="Pitluck S."/>
            <person name="Kyrpides N."/>
            <person name="Mavromatis K."/>
            <person name="Ivanova N."/>
            <person name="Saunders E."/>
            <person name="Brettin T."/>
            <person name="Detter J.C."/>
            <person name="Han C."/>
            <person name="Larimer F."/>
            <person name="Land M."/>
            <person name="Hauser L."/>
            <person name="Markowitz V."/>
            <person name="Cheng J.-F."/>
            <person name="Hugenholtz P."/>
            <person name="Woyke T."/>
            <person name="Wu D."/>
            <person name="Pukall R."/>
            <person name="Klenk H.-P."/>
            <person name="Eisen J.A."/>
        </authorList>
    </citation>
    <scope>NUCLEOTIDE SEQUENCE [LARGE SCALE GENOMIC DNA]</scope>
    <source>
        <strain evidence="2">DSM 17836 / JCM 10339 / NBRC 14399</strain>
    </source>
</reference>
<dbReference type="STRING" id="479435.Kfla_0297"/>
<gene>
    <name evidence="1" type="ordered locus">Kfla_0297</name>
</gene>
<reference evidence="1 2" key="2">
    <citation type="journal article" date="2010" name="Stand. Genomic Sci.">
        <title>Complete genome sequence of Kribbella flavida type strain (IFO 14399).</title>
        <authorList>
            <person name="Pukall R."/>
            <person name="Lapidus A."/>
            <person name="Glavina Del Rio T."/>
            <person name="Copeland A."/>
            <person name="Tice H."/>
            <person name="Cheng J.-F."/>
            <person name="Lucas S."/>
            <person name="Chen F."/>
            <person name="Nolan M."/>
            <person name="LaButti K."/>
            <person name="Pati A."/>
            <person name="Ivanova N."/>
            <person name="Mavrommatis K."/>
            <person name="Mikhailova N."/>
            <person name="Pitluck S."/>
            <person name="Bruce D."/>
            <person name="Goodwin L."/>
            <person name="Land M."/>
            <person name="Hauser L."/>
            <person name="Chang Y.-J."/>
            <person name="Jeffries C.D."/>
            <person name="Chen A."/>
            <person name="Palaniappan K."/>
            <person name="Chain P."/>
            <person name="Rohde M."/>
            <person name="Goeker M."/>
            <person name="Bristow J."/>
            <person name="Eisen J.A."/>
            <person name="Markowitz V."/>
            <person name="Hugenholtz P."/>
            <person name="Kyrpides N.C."/>
            <person name="Klenk H.-P."/>
            <person name="Brettin T."/>
        </authorList>
    </citation>
    <scope>NUCLEOTIDE SEQUENCE [LARGE SCALE GENOMIC DNA]</scope>
    <source>
        <strain evidence="2">DSM 17836 / JCM 10339 / NBRC 14399</strain>
    </source>
</reference>
<dbReference type="OrthoDB" id="3837916at2"/>
<proteinExistence type="predicted"/>
<organism evidence="1 2">
    <name type="scientific">Kribbella flavida (strain DSM 17836 / JCM 10339 / NBRC 14399)</name>
    <dbReference type="NCBI Taxonomy" id="479435"/>
    <lineage>
        <taxon>Bacteria</taxon>
        <taxon>Bacillati</taxon>
        <taxon>Actinomycetota</taxon>
        <taxon>Actinomycetes</taxon>
        <taxon>Propionibacteriales</taxon>
        <taxon>Kribbellaceae</taxon>
        <taxon>Kribbella</taxon>
    </lineage>
</organism>
<dbReference type="Proteomes" id="UP000007967">
    <property type="component" value="Chromosome"/>
</dbReference>
<dbReference type="eggNOG" id="ENOG5033FXE">
    <property type="taxonomic scope" value="Bacteria"/>
</dbReference>
<keyword evidence="2" id="KW-1185">Reference proteome</keyword>
<evidence type="ECO:0000313" key="1">
    <source>
        <dbReference type="EMBL" id="ADB29421.1"/>
    </source>
</evidence>